<proteinExistence type="predicted"/>
<accession>A0ABQ6B5X8</accession>
<dbReference type="EMBL" id="BSOW01000028">
    <property type="protein sequence ID" value="GLR89780.1"/>
    <property type="molecule type" value="Genomic_DNA"/>
</dbReference>
<keyword evidence="3" id="KW-1185">Reference proteome</keyword>
<feature type="signal peptide" evidence="1">
    <location>
        <begin position="1"/>
        <end position="25"/>
    </location>
</feature>
<sequence>MNGQRLLRALALLVLLATWARVCCAQVPDDLIPQGNWYRNGSTLDLDFYNDRYWLNGTTYSGVANFISGAGATFTRSGTHNITSTSAPFYLDSSQGQAFVSRAPITTTYTATGAPFYLSGSQAFVSRASTGTYFDNTGTLQTASSNVARSNYIYNGSSWVLGGTLIEPAATNLATYSSDLSHWTANGTFTLNHATTAPDGSTAYSVSSSGSAGAYLGISCSASTAYSMSAFVKYVSGTARVRVWSDNTSFANGSTGLPAYVEVNSQTGAVLLTSSGVLSSSVVTMANGWFRVIVNAATDTSCTNHFNLINYNVASVATENAFWGDQVEAATFPTSYIPTSGSTAARSADVYTSPFDGTYFNSSGVMQTTTTSVARTNYTYNGSSWVNAGTLIEPAATNYLTYSTDLTHATPRSASISAITTTAPDGTTSTQKLMETSATDIHVLSQSYITLTAGSTYTFSAYVKSAERNIVELSFDYPAISGSNYCYRGINFNLGTGAALVATPVTNISCAALSQYGMQQISNGWWYLWVVDTVPAGATNAYTSFSVHYNYNTNKDDSYAGTTGSGLYIWGPQNEIGSTPTSYIPASGSSASRSADIYSVPNGGTYFNSSGVMKNAPSNTARLDHSPSSPYQPFGVLIEESRTNYVSTSGANSNWPYQDAVVSATTAPDSSYAQQFTLDTAAGGRLWMEPGPYSNNTFTGSAYVRGIAGSNVTTVTPHIKNCQTDTVVSTDSAVTLSTTAWTRVSSTGTTTGSGCGGGARFELTFNNGGSSSTVLVWGVQLEVGSFPTSYIPTVGSTVTRNPDAMTIGTTAAGASGVWYTAGQGTLLASGTIPYVDSTNAHRFAEIDDGSNNNIVTLTATNAVDKAAILNAGAVVYAQNPLSTVANSLIKGGIAYSSNVYSAFSGTAYTSGSGISIPAMTQLCVGCGVGGGAYFLDGWVNRVVYFQSVQPNASLPDYTR</sequence>
<protein>
    <submittedName>
        <fullName evidence="2">Uncharacterized protein</fullName>
    </submittedName>
</protein>
<feature type="chain" id="PRO_5045474185" evidence="1">
    <location>
        <begin position="26"/>
        <end position="959"/>
    </location>
</feature>
<keyword evidence="1" id="KW-0732">Signal</keyword>
<reference evidence="3" key="1">
    <citation type="journal article" date="2019" name="Int. J. Syst. Evol. Microbiol.">
        <title>The Global Catalogue of Microorganisms (GCM) 10K type strain sequencing project: providing services to taxonomists for standard genome sequencing and annotation.</title>
        <authorList>
            <consortium name="The Broad Institute Genomics Platform"/>
            <consortium name="The Broad Institute Genome Sequencing Center for Infectious Disease"/>
            <person name="Wu L."/>
            <person name="Ma J."/>
        </authorList>
    </citation>
    <scope>NUCLEOTIDE SEQUENCE [LARGE SCALE GENOMIC DNA]</scope>
    <source>
        <strain evidence="3">NBRC 102520</strain>
    </source>
</reference>
<evidence type="ECO:0000313" key="3">
    <source>
        <dbReference type="Proteomes" id="UP001156905"/>
    </source>
</evidence>
<evidence type="ECO:0000256" key="1">
    <source>
        <dbReference type="SAM" id="SignalP"/>
    </source>
</evidence>
<comment type="caution">
    <text evidence="2">The sequence shown here is derived from an EMBL/GenBank/DDBJ whole genome shotgun (WGS) entry which is preliminary data.</text>
</comment>
<evidence type="ECO:0000313" key="2">
    <source>
        <dbReference type="EMBL" id="GLR89780.1"/>
    </source>
</evidence>
<dbReference type="Proteomes" id="UP001156905">
    <property type="component" value="Unassembled WGS sequence"/>
</dbReference>
<organism evidence="2 3">
    <name type="scientific">Bradyrhizobium iriomotense</name>
    <dbReference type="NCBI Taxonomy" id="441950"/>
    <lineage>
        <taxon>Bacteria</taxon>
        <taxon>Pseudomonadati</taxon>
        <taxon>Pseudomonadota</taxon>
        <taxon>Alphaproteobacteria</taxon>
        <taxon>Hyphomicrobiales</taxon>
        <taxon>Nitrobacteraceae</taxon>
        <taxon>Bradyrhizobium</taxon>
    </lineage>
</organism>
<gene>
    <name evidence="2" type="ORF">GCM10007857_64940</name>
</gene>
<dbReference type="RefSeq" id="WP_284272152.1">
    <property type="nucleotide sequence ID" value="NZ_BSOW01000028.1"/>
</dbReference>
<name>A0ABQ6B5X8_9BRAD</name>